<dbReference type="RefSeq" id="WP_267688168.1">
    <property type="nucleotide sequence ID" value="NZ_JAQNDN010000020.1"/>
</dbReference>
<dbReference type="Proteomes" id="UP001217838">
    <property type="component" value="Unassembled WGS sequence"/>
</dbReference>
<reference evidence="1 2" key="1">
    <citation type="submission" date="2022-11" db="EMBL/GenBank/DDBJ databases">
        <title>Minimal conservation of predation-associated metabolite biosynthetic gene clusters underscores biosynthetic potential of Myxococcota including descriptions for ten novel species: Archangium lansinium sp. nov., Myxococcus landrumus sp. nov., Nannocystis bai.</title>
        <authorList>
            <person name="Ahearne A."/>
            <person name="Stevens C."/>
            <person name="Dowd S."/>
        </authorList>
    </citation>
    <scope>NUCLEOTIDE SEQUENCE [LARGE SCALE GENOMIC DNA]</scope>
    <source>
        <strain evidence="1 2">NCELM</strain>
    </source>
</reference>
<sequence length="108" mass="11435">MALKAGQSTTLVIGGVTVTFPSGRFCSSYVDDNFLNHVSDIVNYGRNSYGNGAVNIGLTKNCGHKKLTGGDAIGYKWSSDTDLAIVGYGEKSSKGSKRQGSGGYEWED</sequence>
<accession>A0ABT5BFB1</accession>
<proteinExistence type="predicted"/>
<name>A0ABT5BFB1_9BACT</name>
<protein>
    <submittedName>
        <fullName evidence="1">Uncharacterized protein</fullName>
    </submittedName>
</protein>
<dbReference type="EMBL" id="JAQNDN010000020">
    <property type="protein sequence ID" value="MDC0672829.1"/>
    <property type="molecule type" value="Genomic_DNA"/>
</dbReference>
<keyword evidence="2" id="KW-1185">Reference proteome</keyword>
<organism evidence="1 2">
    <name type="scientific">Nannocystis radixulma</name>
    <dbReference type="NCBI Taxonomy" id="2995305"/>
    <lineage>
        <taxon>Bacteria</taxon>
        <taxon>Pseudomonadati</taxon>
        <taxon>Myxococcota</taxon>
        <taxon>Polyangia</taxon>
        <taxon>Nannocystales</taxon>
        <taxon>Nannocystaceae</taxon>
        <taxon>Nannocystis</taxon>
    </lineage>
</organism>
<gene>
    <name evidence="1" type="ORF">POL58_34065</name>
</gene>
<comment type="caution">
    <text evidence="1">The sequence shown here is derived from an EMBL/GenBank/DDBJ whole genome shotgun (WGS) entry which is preliminary data.</text>
</comment>
<evidence type="ECO:0000313" key="2">
    <source>
        <dbReference type="Proteomes" id="UP001217838"/>
    </source>
</evidence>
<evidence type="ECO:0000313" key="1">
    <source>
        <dbReference type="EMBL" id="MDC0672829.1"/>
    </source>
</evidence>